<feature type="region of interest" description="Disordered" evidence="1">
    <location>
        <begin position="34"/>
        <end position="132"/>
    </location>
</feature>
<dbReference type="EMBL" id="JACGWO010000001">
    <property type="protein sequence ID" value="KAK4438769.1"/>
    <property type="molecule type" value="Genomic_DNA"/>
</dbReference>
<keyword evidence="3" id="KW-1185">Reference proteome</keyword>
<evidence type="ECO:0000313" key="3">
    <source>
        <dbReference type="Proteomes" id="UP001293254"/>
    </source>
</evidence>
<proteinExistence type="predicted"/>
<accession>A0AAE2CYI7</accession>
<evidence type="ECO:0000256" key="1">
    <source>
        <dbReference type="SAM" id="MobiDB-lite"/>
    </source>
</evidence>
<gene>
    <name evidence="2" type="ORF">Salat_0211500</name>
</gene>
<feature type="compositionally biased region" description="Polar residues" evidence="1">
    <location>
        <begin position="60"/>
        <end position="77"/>
    </location>
</feature>
<evidence type="ECO:0000313" key="2">
    <source>
        <dbReference type="EMBL" id="KAK4438769.1"/>
    </source>
</evidence>
<dbReference type="AlphaFoldDB" id="A0AAE2CYI7"/>
<reference evidence="2" key="2">
    <citation type="journal article" date="2024" name="Plant">
        <title>Genomic evolution and insights into agronomic trait innovations of Sesamum species.</title>
        <authorList>
            <person name="Miao H."/>
            <person name="Wang L."/>
            <person name="Qu L."/>
            <person name="Liu H."/>
            <person name="Sun Y."/>
            <person name="Le M."/>
            <person name="Wang Q."/>
            <person name="Wei S."/>
            <person name="Zheng Y."/>
            <person name="Lin W."/>
            <person name="Duan Y."/>
            <person name="Cao H."/>
            <person name="Xiong S."/>
            <person name="Wang X."/>
            <person name="Wei L."/>
            <person name="Li C."/>
            <person name="Ma Q."/>
            <person name="Ju M."/>
            <person name="Zhao R."/>
            <person name="Li G."/>
            <person name="Mu C."/>
            <person name="Tian Q."/>
            <person name="Mei H."/>
            <person name="Zhang T."/>
            <person name="Gao T."/>
            <person name="Zhang H."/>
        </authorList>
    </citation>
    <scope>NUCLEOTIDE SEQUENCE</scope>
    <source>
        <strain evidence="2">3651</strain>
    </source>
</reference>
<feature type="compositionally biased region" description="Basic residues" evidence="1">
    <location>
        <begin position="113"/>
        <end position="132"/>
    </location>
</feature>
<protein>
    <submittedName>
        <fullName evidence="2">Uncharacterized protein</fullName>
    </submittedName>
</protein>
<reference evidence="2" key="1">
    <citation type="submission" date="2020-06" db="EMBL/GenBank/DDBJ databases">
        <authorList>
            <person name="Li T."/>
            <person name="Hu X."/>
            <person name="Zhang T."/>
            <person name="Song X."/>
            <person name="Zhang H."/>
            <person name="Dai N."/>
            <person name="Sheng W."/>
            <person name="Hou X."/>
            <person name="Wei L."/>
        </authorList>
    </citation>
    <scope>NUCLEOTIDE SEQUENCE</scope>
    <source>
        <strain evidence="2">3651</strain>
        <tissue evidence="2">Leaf</tissue>
    </source>
</reference>
<organism evidence="2 3">
    <name type="scientific">Sesamum alatum</name>
    <dbReference type="NCBI Taxonomy" id="300844"/>
    <lineage>
        <taxon>Eukaryota</taxon>
        <taxon>Viridiplantae</taxon>
        <taxon>Streptophyta</taxon>
        <taxon>Embryophyta</taxon>
        <taxon>Tracheophyta</taxon>
        <taxon>Spermatophyta</taxon>
        <taxon>Magnoliopsida</taxon>
        <taxon>eudicotyledons</taxon>
        <taxon>Gunneridae</taxon>
        <taxon>Pentapetalae</taxon>
        <taxon>asterids</taxon>
        <taxon>lamiids</taxon>
        <taxon>Lamiales</taxon>
        <taxon>Pedaliaceae</taxon>
        <taxon>Sesamum</taxon>
    </lineage>
</organism>
<sequence length="132" mass="14729">MTRQGFKMNCKFCGAPGHNKKGFQWRKFAEEFIQDEGEQRPQPQVPNEMTQGDDIPVQEMDTQPQHVEETTAATQPKLTARKRTSARNKGITISELSRASPRKATIANSTKLQLRKATSRPFSKAKKPSGGG</sequence>
<dbReference type="Proteomes" id="UP001293254">
    <property type="component" value="Unassembled WGS sequence"/>
</dbReference>
<feature type="compositionally biased region" description="Polar residues" evidence="1">
    <location>
        <begin position="41"/>
        <end position="50"/>
    </location>
</feature>
<name>A0AAE2CYI7_9LAMI</name>
<comment type="caution">
    <text evidence="2">The sequence shown here is derived from an EMBL/GenBank/DDBJ whole genome shotgun (WGS) entry which is preliminary data.</text>
</comment>